<dbReference type="EMBL" id="JAVMBO010000007">
    <property type="protein sequence ID" value="MDS1309459.1"/>
    <property type="molecule type" value="Genomic_DNA"/>
</dbReference>
<dbReference type="Pfam" id="PF00534">
    <property type="entry name" value="Glycos_transf_1"/>
    <property type="match status" value="2"/>
</dbReference>
<dbReference type="GO" id="GO:0016757">
    <property type="term" value="F:glycosyltransferase activity"/>
    <property type="evidence" value="ECO:0007669"/>
    <property type="project" value="UniProtKB-KW"/>
</dbReference>
<feature type="domain" description="Glycosyltransferase subfamily 4-like N-terminal" evidence="5">
    <location>
        <begin position="857"/>
        <end position="1008"/>
    </location>
</feature>
<name>A0ABU2HEH1_9GAMM</name>
<evidence type="ECO:0000256" key="2">
    <source>
        <dbReference type="SAM" id="MobiDB-lite"/>
    </source>
</evidence>
<dbReference type="PANTHER" id="PTHR12526:SF630">
    <property type="entry name" value="GLYCOSYLTRANSFERASE"/>
    <property type="match status" value="1"/>
</dbReference>
<reference evidence="6" key="1">
    <citation type="submission" date="2023-09" db="EMBL/GenBank/DDBJ databases">
        <title>Marinobacter sediminicola sp. nov. and Marinobacter maritimum sp. nov., isolated from marine sediment.</title>
        <authorList>
            <person name="An J."/>
        </authorList>
    </citation>
    <scope>NUCLEOTIDE SEQUENCE</scope>
    <source>
        <strain evidence="6">F60267</strain>
    </source>
</reference>
<feature type="region of interest" description="Disordered" evidence="2">
    <location>
        <begin position="59"/>
        <end position="84"/>
    </location>
</feature>
<dbReference type="CDD" id="cd00761">
    <property type="entry name" value="Glyco_tranf_GTA_type"/>
    <property type="match status" value="1"/>
</dbReference>
<keyword evidence="7" id="KW-1185">Reference proteome</keyword>
<keyword evidence="6" id="KW-0328">Glycosyltransferase</keyword>
<dbReference type="CDD" id="cd03801">
    <property type="entry name" value="GT4_PimA-like"/>
    <property type="match status" value="1"/>
</dbReference>
<dbReference type="PROSITE" id="PS50005">
    <property type="entry name" value="TPR"/>
    <property type="match status" value="1"/>
</dbReference>
<comment type="caution">
    <text evidence="6">The sequence shown here is derived from an EMBL/GenBank/DDBJ whole genome shotgun (WGS) entry which is preliminary data.</text>
</comment>
<dbReference type="Gene3D" id="3.40.50.2000">
    <property type="entry name" value="Glycogen Phosphorylase B"/>
    <property type="match status" value="3"/>
</dbReference>
<feature type="repeat" description="TPR" evidence="1">
    <location>
        <begin position="7"/>
        <end position="40"/>
    </location>
</feature>
<dbReference type="InterPro" id="IPR001296">
    <property type="entry name" value="Glyco_trans_1"/>
</dbReference>
<dbReference type="Pfam" id="PF13439">
    <property type="entry name" value="Glyco_transf_4"/>
    <property type="match status" value="1"/>
</dbReference>
<dbReference type="SUPFAM" id="SSF53756">
    <property type="entry name" value="UDP-Glycosyltransferase/glycogen phosphorylase"/>
    <property type="match status" value="2"/>
</dbReference>
<keyword evidence="1" id="KW-0802">TPR repeat</keyword>
<feature type="domain" description="Glycosyl transferase family 1" evidence="3">
    <location>
        <begin position="354"/>
        <end position="518"/>
    </location>
</feature>
<protein>
    <submittedName>
        <fullName evidence="6">Glycosyltransferase</fullName>
        <ecNumber evidence="6">2.4.-.-</ecNumber>
    </submittedName>
</protein>
<sequence>MNSQVKPATLLSIANAKFREAEYREAIDAYRQLLRDNPELGKSIQFNLELAQKRLNGHSRTHTEVKVTQASPAPTPEKPAARESKTAYRFDPEYYLQENDDVREAGINPEEHYWSNGEREGRKPNPWFDPSFYYRLNADVRKAGISAFRHYIDSGRQEGRASHSPAQDGKRVTTAAHKPLLFVGHDGVLAGSEIVLLEVVRWFYNHTTRRIKLLLLAPGPIADRYAEFADVYVLPGDGVDQPEDLKAFLSENFEFAYLNTVVSGRLFNYLEQAGARLDCTIVTHIHEMEKVLATFPDEMDALLSRTRHWISASPASSATLEAKYKIATETLTTVPAFINPVARKEVTTNELQAEAREELGLSPNAFVVMGCGTVYERKGPDLFLEAARLLKKQTNQPIEFVWLGQGPDKETLEASLTEEEKGWVIFAGNRNNANKLLAAADVFFMSSREDPFPLVVLESAQHGVPTVCFEPATGITAFIEQDAGIAVPEISPQLAAKALQELLEHPHYRQELGNNARAKLFANYTTDQQNLKIYRTIQEVTDYKPSVSVIVPFYNHEKFIEERLDSILAQPIKDIEVIALDDCSTDSTVAKVRPYLQDSRVTLIENETNSGSPFKQWEKGIRLAQGDVVWIAEGDDSCDSNYIQTLLPYFDDPMVNIVGAKTEIIDEHGTLKENALSPYLDMAFPGKFDKSYVKDGFQEINEQLGAMCTLVNASGLLIRKQSFGDTLSTAQSFKMCGDWLIYLECLKGGKIAYDINTRNYFRRHSASQVHKVEGTEVYFNERYAITDFVAENFTVSRRMLKKAFAAINHEWERFAHKNPGKTLPDLYNQEAIRIKSNFLERQPHVAFYVHGMMFSKGGIERLAGQIANHLVENGWQVTIFCKTHPSRKPIYPLYESVKVLPLFDEHKLEKSVKALNTALCHSDIDVFVPMLSEWLFEPVIEAAQNTGVAIIASEHNDPWKIQELWWEEEKRISCFRKVDKVHLLLDKYRESLPSEFSEKTFVLPNGVSIPEVYDDQPREKLIVSVGRLAPQKRFDRLIEAVALVQDSVRGQGYRCEIYGDGPLYSELHNQINSLNVDDIVILKGATPNIEAVYRKADFFVLPSDFEGLPITLLEALSFGLPSVAFQDCNGPNEIIQSDVNGKLVGDVKELGDVITAFITDQFHQSLRANARARASAYSLENCLSAWLTEISGVINEK</sequence>
<dbReference type="Pfam" id="PF00535">
    <property type="entry name" value="Glycos_transf_2"/>
    <property type="match status" value="1"/>
</dbReference>
<gene>
    <name evidence="6" type="ORF">RKA07_04955</name>
</gene>
<keyword evidence="6" id="KW-0808">Transferase</keyword>
<dbReference type="EC" id="2.4.-.-" evidence="6"/>
<dbReference type="Proteomes" id="UP001267407">
    <property type="component" value="Unassembled WGS sequence"/>
</dbReference>
<dbReference type="PANTHER" id="PTHR12526">
    <property type="entry name" value="GLYCOSYLTRANSFERASE"/>
    <property type="match status" value="1"/>
</dbReference>
<evidence type="ECO:0000259" key="3">
    <source>
        <dbReference type="Pfam" id="PF00534"/>
    </source>
</evidence>
<accession>A0ABU2HEH1</accession>
<dbReference type="InterPro" id="IPR001173">
    <property type="entry name" value="Glyco_trans_2-like"/>
</dbReference>
<dbReference type="SUPFAM" id="SSF53448">
    <property type="entry name" value="Nucleotide-diphospho-sugar transferases"/>
    <property type="match status" value="1"/>
</dbReference>
<dbReference type="RefSeq" id="WP_310965738.1">
    <property type="nucleotide sequence ID" value="NZ_JAVMBO010000007.1"/>
</dbReference>
<dbReference type="InterPro" id="IPR019734">
    <property type="entry name" value="TPR_rpt"/>
</dbReference>
<organism evidence="6 7">
    <name type="scientific">Marinobacter xiaoshiensis</name>
    <dbReference type="NCBI Taxonomy" id="3073652"/>
    <lineage>
        <taxon>Bacteria</taxon>
        <taxon>Pseudomonadati</taxon>
        <taxon>Pseudomonadota</taxon>
        <taxon>Gammaproteobacteria</taxon>
        <taxon>Pseudomonadales</taxon>
        <taxon>Marinobacteraceae</taxon>
        <taxon>Marinobacter</taxon>
    </lineage>
</organism>
<feature type="domain" description="Glycosyl transferase family 1" evidence="3">
    <location>
        <begin position="1016"/>
        <end position="1171"/>
    </location>
</feature>
<evidence type="ECO:0000313" key="7">
    <source>
        <dbReference type="Proteomes" id="UP001267407"/>
    </source>
</evidence>
<evidence type="ECO:0000256" key="1">
    <source>
        <dbReference type="PROSITE-ProRule" id="PRU00339"/>
    </source>
</evidence>
<dbReference type="Gene3D" id="3.90.550.10">
    <property type="entry name" value="Spore Coat Polysaccharide Biosynthesis Protein SpsA, Chain A"/>
    <property type="match status" value="1"/>
</dbReference>
<evidence type="ECO:0000259" key="4">
    <source>
        <dbReference type="Pfam" id="PF00535"/>
    </source>
</evidence>
<proteinExistence type="predicted"/>
<dbReference type="InterPro" id="IPR028098">
    <property type="entry name" value="Glyco_trans_4-like_N"/>
</dbReference>
<evidence type="ECO:0000259" key="5">
    <source>
        <dbReference type="Pfam" id="PF13439"/>
    </source>
</evidence>
<evidence type="ECO:0000313" key="6">
    <source>
        <dbReference type="EMBL" id="MDS1309459.1"/>
    </source>
</evidence>
<dbReference type="InterPro" id="IPR029044">
    <property type="entry name" value="Nucleotide-diphossugar_trans"/>
</dbReference>
<feature type="domain" description="Glycosyltransferase 2-like" evidence="4">
    <location>
        <begin position="548"/>
        <end position="677"/>
    </location>
</feature>